<dbReference type="PANTHER" id="PTHR36617">
    <property type="entry name" value="PROTEIN, PUTATIVE-RELATED"/>
    <property type="match status" value="1"/>
</dbReference>
<dbReference type="PANTHER" id="PTHR36617:SF16">
    <property type="entry name" value="OS04G0516500 PROTEIN"/>
    <property type="match status" value="1"/>
</dbReference>
<dbReference type="InterPro" id="IPR026960">
    <property type="entry name" value="RVT-Znf"/>
</dbReference>
<organism evidence="3 4">
    <name type="scientific">Rubroshorea leprosula</name>
    <dbReference type="NCBI Taxonomy" id="152421"/>
    <lineage>
        <taxon>Eukaryota</taxon>
        <taxon>Viridiplantae</taxon>
        <taxon>Streptophyta</taxon>
        <taxon>Embryophyta</taxon>
        <taxon>Tracheophyta</taxon>
        <taxon>Spermatophyta</taxon>
        <taxon>Magnoliopsida</taxon>
        <taxon>eudicotyledons</taxon>
        <taxon>Gunneridae</taxon>
        <taxon>Pentapetalae</taxon>
        <taxon>rosids</taxon>
        <taxon>malvids</taxon>
        <taxon>Malvales</taxon>
        <taxon>Dipterocarpaceae</taxon>
        <taxon>Rubroshorea</taxon>
    </lineage>
</organism>
<feature type="domain" description="Reverse transcriptase zinc-binding" evidence="2">
    <location>
        <begin position="221"/>
        <end position="272"/>
    </location>
</feature>
<evidence type="ECO:0000313" key="4">
    <source>
        <dbReference type="Proteomes" id="UP001054252"/>
    </source>
</evidence>
<feature type="region of interest" description="Disordered" evidence="1">
    <location>
        <begin position="384"/>
        <end position="431"/>
    </location>
</feature>
<evidence type="ECO:0000313" key="3">
    <source>
        <dbReference type="EMBL" id="GKV32072.1"/>
    </source>
</evidence>
<dbReference type="EMBL" id="BPVZ01000094">
    <property type="protein sequence ID" value="GKV32072.1"/>
    <property type="molecule type" value="Genomic_DNA"/>
</dbReference>
<protein>
    <recommendedName>
        <fullName evidence="2">Reverse transcriptase zinc-binding domain-containing protein</fullName>
    </recommendedName>
</protein>
<accession>A0AAV5L4J8</accession>
<reference evidence="3 4" key="1">
    <citation type="journal article" date="2021" name="Commun. Biol.">
        <title>The genome of Shorea leprosula (Dipterocarpaceae) highlights the ecological relevance of drought in aseasonal tropical rainforests.</title>
        <authorList>
            <person name="Ng K.K.S."/>
            <person name="Kobayashi M.J."/>
            <person name="Fawcett J.A."/>
            <person name="Hatakeyama M."/>
            <person name="Paape T."/>
            <person name="Ng C.H."/>
            <person name="Ang C.C."/>
            <person name="Tnah L.H."/>
            <person name="Lee C.T."/>
            <person name="Nishiyama T."/>
            <person name="Sese J."/>
            <person name="O'Brien M.J."/>
            <person name="Copetti D."/>
            <person name="Mohd Noor M.I."/>
            <person name="Ong R.C."/>
            <person name="Putra M."/>
            <person name="Sireger I.Z."/>
            <person name="Indrioko S."/>
            <person name="Kosugi Y."/>
            <person name="Izuno A."/>
            <person name="Isagi Y."/>
            <person name="Lee S.L."/>
            <person name="Shimizu K.K."/>
        </authorList>
    </citation>
    <scope>NUCLEOTIDE SEQUENCE [LARGE SCALE GENOMIC DNA]</scope>
    <source>
        <strain evidence="3">214</strain>
    </source>
</reference>
<evidence type="ECO:0000256" key="1">
    <source>
        <dbReference type="SAM" id="MobiDB-lite"/>
    </source>
</evidence>
<dbReference type="Pfam" id="PF13966">
    <property type="entry name" value="zf-RVT"/>
    <property type="match status" value="1"/>
</dbReference>
<gene>
    <name evidence="3" type="ORF">SLEP1_g40703</name>
</gene>
<name>A0AAV5L4J8_9ROSI</name>
<sequence>MLSTWKDVFIARRTNYSHELSAVQPSCVLDVSILDPKSGGEDWCRRIVGYGKKIIYEKYGRDGDPSYNWLRENTGLGSRWWRDLGRVNVIAEENRRWLEDGLKLKVGEGIEVSFWWDSWCGKGSLANKVPRLYLISTGKNKKINQMGKWNNGIWIWNIQWRRNLYSWEKMQEAELLNQIHDITIERGKKDLWEWQHNKDGRYTTKSAYKALSDGNGVEQARRLLQNKIPTRSNLFKRGILKNLEECKCIFCGVENEDSNHLFIHCKIASDLWRDCYKWWGIRTVQDKDCKKVFEQHPNAAKMTTEKIGWECIWFMVTWAIWLARNKKIFKQKEVDRRKLLEMVQIRAFNWIKGKREGCYFSLIKEGCEEVEEYKHAANSWQVPEMQLRKPRAKNINKGAQENQGRRDNSSGSLGRKTQQSNRRVSGSKPDF</sequence>
<evidence type="ECO:0000259" key="2">
    <source>
        <dbReference type="Pfam" id="PF13966"/>
    </source>
</evidence>
<feature type="compositionally biased region" description="Polar residues" evidence="1">
    <location>
        <begin position="409"/>
        <end position="424"/>
    </location>
</feature>
<comment type="caution">
    <text evidence="3">The sequence shown here is derived from an EMBL/GenBank/DDBJ whole genome shotgun (WGS) entry which is preliminary data.</text>
</comment>
<dbReference type="Proteomes" id="UP001054252">
    <property type="component" value="Unassembled WGS sequence"/>
</dbReference>
<proteinExistence type="predicted"/>
<dbReference type="AlphaFoldDB" id="A0AAV5L4J8"/>
<keyword evidence="4" id="KW-1185">Reference proteome</keyword>